<proteinExistence type="predicted"/>
<protein>
    <submittedName>
        <fullName evidence="1">Uncharacterized protein</fullName>
    </submittedName>
</protein>
<dbReference type="STRING" id="429009.Adeg_0704"/>
<dbReference type="AlphaFoldDB" id="C9RC74"/>
<gene>
    <name evidence="1" type="ordered locus">Adeg_0704</name>
</gene>
<dbReference type="RefSeq" id="WP_015738729.1">
    <property type="nucleotide sequence ID" value="NC_013385.1"/>
</dbReference>
<dbReference type="KEGG" id="adg:Adeg_0704"/>
<accession>C9RC74</accession>
<evidence type="ECO:0000313" key="2">
    <source>
        <dbReference type="Proteomes" id="UP000002620"/>
    </source>
</evidence>
<dbReference type="Proteomes" id="UP000002620">
    <property type="component" value="Chromosome"/>
</dbReference>
<dbReference type="HOGENOM" id="CLU_2021867_0_0_9"/>
<reference evidence="1 2" key="1">
    <citation type="submission" date="2009-10" db="EMBL/GenBank/DDBJ databases">
        <title>Complete sequence of chromosome of Ammonifex degensii KC4.</title>
        <authorList>
            <consortium name="US DOE Joint Genome Institute"/>
            <person name="Kerfeld C."/>
            <person name="Goodner B."/>
            <person name="Huber H."/>
            <person name="Stetter K."/>
            <person name="Lucas S."/>
            <person name="Copeland A."/>
            <person name="Lapidus A."/>
            <person name="Glavina del Rio T."/>
            <person name="Dalin E."/>
            <person name="Tice H."/>
            <person name="Bruce D."/>
            <person name="Goodwin L."/>
            <person name="Pitluck S."/>
            <person name="Saunders E."/>
            <person name="Brettin T."/>
            <person name="Detter J.C."/>
            <person name="Han C."/>
            <person name="Larimer F."/>
            <person name="Land M."/>
            <person name="Hauser L."/>
            <person name="Kyrpides N."/>
            <person name="Ovchinnikova G."/>
            <person name="Richardson P."/>
        </authorList>
    </citation>
    <scope>NUCLEOTIDE SEQUENCE [LARGE SCALE GENOMIC DNA]</scope>
    <source>
        <strain evidence="2">DSM 10501 / KC4</strain>
    </source>
</reference>
<organism evidence="1 2">
    <name type="scientific">Ammonifex degensii (strain DSM 10501 / KC4)</name>
    <dbReference type="NCBI Taxonomy" id="429009"/>
    <lineage>
        <taxon>Bacteria</taxon>
        <taxon>Bacillati</taxon>
        <taxon>Bacillota</taxon>
        <taxon>Clostridia</taxon>
        <taxon>Thermoanaerobacterales</taxon>
        <taxon>Thermoanaerobacteraceae</taxon>
        <taxon>Ammonifex</taxon>
    </lineage>
</organism>
<evidence type="ECO:0000313" key="1">
    <source>
        <dbReference type="EMBL" id="ACX51851.1"/>
    </source>
</evidence>
<dbReference type="OrthoDB" id="9845441at2"/>
<sequence>MDYASPLKKHRAQGLVRSLPGLEGAEVEFCYVADQAALLHPDTLRPLAYRAQAVVVKVPRPGRGNIKLHLYFVPEEGEWRLLSAAREARLDTWRDEGLHPVEEDSWADRLLESVPGKGETRR</sequence>
<name>C9RC74_AMMDK</name>
<keyword evidence="2" id="KW-1185">Reference proteome</keyword>
<dbReference type="EMBL" id="CP001785">
    <property type="protein sequence ID" value="ACX51851.1"/>
    <property type="molecule type" value="Genomic_DNA"/>
</dbReference>